<sequence>MTSSQRDPDEILAVFMAAADAQMAAVAQIRGPARRARTDRPGQYALDLVADEAVLAVLAPTGCAIVSEESGYCGPTDSPITIVVDPVDGSTNCSRNIPYWSISLCALDREGPLVALVVNCANGERFSAIRGQGAYLQTPDQREIITPALTKRVADSVVAVSGLPSHDFGWKQFRALGSAALTLCDVAAGRVDAYYDVLTSGHAPWDYLGGLLMCTEAGAVVVDYENRGLVTTDIEARRTLRAAATADLLADLTRSSVGD</sequence>
<dbReference type="GO" id="GO:0008934">
    <property type="term" value="F:inositol monophosphate 1-phosphatase activity"/>
    <property type="evidence" value="ECO:0007669"/>
    <property type="project" value="TreeGrafter"/>
</dbReference>
<dbReference type="SUPFAM" id="SSF56655">
    <property type="entry name" value="Carbohydrate phosphatase"/>
    <property type="match status" value="1"/>
</dbReference>
<dbReference type="GO" id="GO:0007165">
    <property type="term" value="P:signal transduction"/>
    <property type="evidence" value="ECO:0007669"/>
    <property type="project" value="TreeGrafter"/>
</dbReference>
<dbReference type="GO" id="GO:0006020">
    <property type="term" value="P:inositol metabolic process"/>
    <property type="evidence" value="ECO:0007669"/>
    <property type="project" value="TreeGrafter"/>
</dbReference>
<dbReference type="AlphaFoldDB" id="A0A6J7LSX6"/>
<dbReference type="Gene3D" id="3.40.190.80">
    <property type="match status" value="1"/>
</dbReference>
<dbReference type="Pfam" id="PF00459">
    <property type="entry name" value="Inositol_P"/>
    <property type="match status" value="1"/>
</dbReference>
<proteinExistence type="predicted"/>
<dbReference type="PANTHER" id="PTHR20854:SF4">
    <property type="entry name" value="INOSITOL-1-MONOPHOSPHATASE-RELATED"/>
    <property type="match status" value="1"/>
</dbReference>
<gene>
    <name evidence="1" type="ORF">UFOPK3897_00501</name>
</gene>
<dbReference type="InterPro" id="IPR000760">
    <property type="entry name" value="Inositol_monophosphatase-like"/>
</dbReference>
<protein>
    <submittedName>
        <fullName evidence="1">Unannotated protein</fullName>
    </submittedName>
</protein>
<accession>A0A6J7LSX6</accession>
<evidence type="ECO:0000313" key="1">
    <source>
        <dbReference type="EMBL" id="CAB4971880.1"/>
    </source>
</evidence>
<dbReference type="PRINTS" id="PR00377">
    <property type="entry name" value="IMPHPHTASES"/>
</dbReference>
<reference evidence="1" key="1">
    <citation type="submission" date="2020-05" db="EMBL/GenBank/DDBJ databases">
        <authorList>
            <person name="Chiriac C."/>
            <person name="Salcher M."/>
            <person name="Ghai R."/>
            <person name="Kavagutti S V."/>
        </authorList>
    </citation>
    <scope>NUCLEOTIDE SEQUENCE</scope>
</reference>
<dbReference type="Gene3D" id="3.30.540.10">
    <property type="entry name" value="Fructose-1,6-Bisphosphatase, subunit A, domain 1"/>
    <property type="match status" value="1"/>
</dbReference>
<dbReference type="PANTHER" id="PTHR20854">
    <property type="entry name" value="INOSITOL MONOPHOSPHATASE"/>
    <property type="match status" value="1"/>
</dbReference>
<dbReference type="EMBL" id="CAFBOF010000006">
    <property type="protein sequence ID" value="CAB4971880.1"/>
    <property type="molecule type" value="Genomic_DNA"/>
</dbReference>
<name>A0A6J7LSX6_9ZZZZ</name>
<organism evidence="1">
    <name type="scientific">freshwater metagenome</name>
    <dbReference type="NCBI Taxonomy" id="449393"/>
    <lineage>
        <taxon>unclassified sequences</taxon>
        <taxon>metagenomes</taxon>
        <taxon>ecological metagenomes</taxon>
    </lineage>
</organism>